<feature type="transmembrane region" description="Helical" evidence="1">
    <location>
        <begin position="82"/>
        <end position="100"/>
    </location>
</feature>
<dbReference type="Proteomes" id="UP001596455">
    <property type="component" value="Unassembled WGS sequence"/>
</dbReference>
<reference evidence="3" key="1">
    <citation type="journal article" date="2019" name="Int. J. Syst. Evol. Microbiol.">
        <title>The Global Catalogue of Microorganisms (GCM) 10K type strain sequencing project: providing services to taxonomists for standard genome sequencing and annotation.</title>
        <authorList>
            <consortium name="The Broad Institute Genomics Platform"/>
            <consortium name="The Broad Institute Genome Sequencing Center for Infectious Disease"/>
            <person name="Wu L."/>
            <person name="Ma J."/>
        </authorList>
    </citation>
    <scope>NUCLEOTIDE SEQUENCE [LARGE SCALE GENOMIC DNA]</scope>
    <source>
        <strain evidence="3">JCM 1490</strain>
    </source>
</reference>
<comment type="caution">
    <text evidence="2">The sequence shown here is derived from an EMBL/GenBank/DDBJ whole genome shotgun (WGS) entry which is preliminary data.</text>
</comment>
<feature type="transmembrane region" description="Helical" evidence="1">
    <location>
        <begin position="275"/>
        <end position="296"/>
    </location>
</feature>
<dbReference type="EMBL" id="JBHTCQ010000001">
    <property type="protein sequence ID" value="MFC7403864.1"/>
    <property type="molecule type" value="Genomic_DNA"/>
</dbReference>
<evidence type="ECO:0008006" key="4">
    <source>
        <dbReference type="Google" id="ProtNLM"/>
    </source>
</evidence>
<keyword evidence="1" id="KW-0812">Transmembrane</keyword>
<evidence type="ECO:0000313" key="2">
    <source>
        <dbReference type="EMBL" id="MFC7403864.1"/>
    </source>
</evidence>
<feature type="transmembrane region" description="Helical" evidence="1">
    <location>
        <begin position="199"/>
        <end position="217"/>
    </location>
</feature>
<evidence type="ECO:0000256" key="1">
    <source>
        <dbReference type="SAM" id="Phobius"/>
    </source>
</evidence>
<dbReference type="RefSeq" id="WP_382390727.1">
    <property type="nucleotide sequence ID" value="NZ_JBHTCQ010000001.1"/>
</dbReference>
<feature type="transmembrane region" description="Helical" evidence="1">
    <location>
        <begin position="42"/>
        <end position="61"/>
    </location>
</feature>
<feature type="transmembrane region" description="Helical" evidence="1">
    <location>
        <begin position="130"/>
        <end position="150"/>
    </location>
</feature>
<feature type="transmembrane region" description="Helical" evidence="1">
    <location>
        <begin position="247"/>
        <end position="263"/>
    </location>
</feature>
<feature type="transmembrane region" description="Helical" evidence="1">
    <location>
        <begin position="106"/>
        <end position="123"/>
    </location>
</feature>
<gene>
    <name evidence="2" type="ORF">ACFQQL_01980</name>
</gene>
<feature type="transmembrane region" description="Helical" evidence="1">
    <location>
        <begin position="156"/>
        <end position="178"/>
    </location>
</feature>
<keyword evidence="3" id="KW-1185">Reference proteome</keyword>
<organism evidence="2 3">
    <name type="scientific">Georgenia alba</name>
    <dbReference type="NCBI Taxonomy" id="2233858"/>
    <lineage>
        <taxon>Bacteria</taxon>
        <taxon>Bacillati</taxon>
        <taxon>Actinomycetota</taxon>
        <taxon>Actinomycetes</taxon>
        <taxon>Micrococcales</taxon>
        <taxon>Bogoriellaceae</taxon>
        <taxon>Georgenia</taxon>
    </lineage>
</organism>
<proteinExistence type="predicted"/>
<accession>A0ABW2Q2Z0</accession>
<name>A0ABW2Q2Z0_9MICO</name>
<keyword evidence="1" id="KW-1133">Transmembrane helix</keyword>
<protein>
    <recommendedName>
        <fullName evidence="4">EamA family transporter</fullName>
    </recommendedName>
</protein>
<keyword evidence="1" id="KW-0472">Membrane</keyword>
<evidence type="ECO:0000313" key="3">
    <source>
        <dbReference type="Proteomes" id="UP001596455"/>
    </source>
</evidence>
<sequence length="310" mass="32380">MPSMLRRASMKRSSLGVLVVVVAVIWQGVGTAVVGTSVDPTASLYVTFTAFGSAALISVAARFLVRGPGTAARPPRMSRGDFWMLNLVTAGAFGTFYIAATLVPPTAASVTEFSIAPLVVALASRMRRRLVQPGVVLLIAATMVVLILTGTARTPAAIVSGLGLATVAGACAAGVLLTSSHLTRHGFRARHIAANRFHLVWLVTGAMALPAVLRGNLQEPGHLALVGVLCIGLPILLLQWGITLCPPLPAALLLTMVPAVVWFTESAMTGRWSSWLALTMAALVLAAITGTVSTSVSKGIRRGRRRQPAH</sequence>
<feature type="transmembrane region" description="Helical" evidence="1">
    <location>
        <begin position="223"/>
        <end position="240"/>
    </location>
</feature>